<proteinExistence type="inferred from homology"/>
<dbReference type="GO" id="GO:0000287">
    <property type="term" value="F:magnesium ion binding"/>
    <property type="evidence" value="ECO:0007669"/>
    <property type="project" value="UniProtKB-UniRule"/>
</dbReference>
<dbReference type="EC" id="7.1.3.1" evidence="9"/>
<feature type="transmembrane region" description="Helical" evidence="9">
    <location>
        <begin position="67"/>
        <end position="85"/>
    </location>
</feature>
<feature type="transmembrane region" description="Helical" evidence="9">
    <location>
        <begin position="606"/>
        <end position="628"/>
    </location>
</feature>
<feature type="transmembrane region" description="Helical" evidence="9">
    <location>
        <begin position="139"/>
        <end position="160"/>
    </location>
</feature>
<keyword evidence="3 9" id="KW-0812">Transmembrane</keyword>
<gene>
    <name evidence="9" type="primary">hppA</name>
    <name evidence="10" type="ORF">FZC35_01870</name>
</gene>
<feature type="transmembrane region" description="Helical" evidence="9">
    <location>
        <begin position="414"/>
        <end position="435"/>
    </location>
</feature>
<feature type="transmembrane region" description="Helical" evidence="9">
    <location>
        <begin position="300"/>
        <end position="320"/>
    </location>
</feature>
<dbReference type="NCBIfam" id="TIGR01104">
    <property type="entry name" value="V_PPase"/>
    <property type="match status" value="1"/>
</dbReference>
<keyword evidence="9" id="KW-1003">Cell membrane</keyword>
<evidence type="ECO:0000256" key="4">
    <source>
        <dbReference type="ARBA" id="ARBA00022842"/>
    </source>
</evidence>
<organism evidence="10 11">
    <name type="scientific">Candidatus Cytomitobacter indipagum</name>
    <dbReference type="NCBI Taxonomy" id="2601575"/>
    <lineage>
        <taxon>Bacteria</taxon>
        <taxon>Pseudomonadati</taxon>
        <taxon>Pseudomonadota</taxon>
        <taxon>Alphaproteobacteria</taxon>
        <taxon>Holosporales</taxon>
        <taxon>Holosporaceae</taxon>
        <taxon>Candidatus Cytomitobacter</taxon>
    </lineage>
</organism>
<keyword evidence="2 9" id="KW-0813">Transport</keyword>
<keyword evidence="7 9" id="KW-0406">Ion transport</keyword>
<keyword evidence="11" id="KW-1185">Reference proteome</keyword>
<dbReference type="PANTHER" id="PTHR31998">
    <property type="entry name" value="K(+)-INSENSITIVE PYROPHOSPHATE-ENERGIZED PROTON PUMP"/>
    <property type="match status" value="1"/>
</dbReference>
<reference evidence="10 11" key="1">
    <citation type="submission" date="2019-08" db="EMBL/GenBank/DDBJ databases">
        <title>Highly reduced genomes of protist endosymbionts show evolutionary convergence.</title>
        <authorList>
            <person name="George E."/>
            <person name="Husnik F."/>
            <person name="Tashyreva D."/>
            <person name="Prokopchuk G."/>
            <person name="Horak A."/>
            <person name="Kwong W.K."/>
            <person name="Lukes J."/>
            <person name="Keeling P.J."/>
        </authorList>
    </citation>
    <scope>NUCLEOTIDE SEQUENCE [LARGE SCALE GENOMIC DNA]</scope>
    <source>
        <strain evidence="10">1605</strain>
    </source>
</reference>
<feature type="transmembrane region" description="Helical" evidence="9">
    <location>
        <begin position="677"/>
        <end position="697"/>
    </location>
</feature>
<comment type="function">
    <text evidence="9">Proton pump that utilizes the energy of pyrophosphate hydrolysis as the driving force for proton movement across the membrane. Generates a proton motive force.</text>
</comment>
<evidence type="ECO:0000256" key="3">
    <source>
        <dbReference type="ARBA" id="ARBA00022692"/>
    </source>
</evidence>
<evidence type="ECO:0000313" key="11">
    <source>
        <dbReference type="Proteomes" id="UP000325155"/>
    </source>
</evidence>
<dbReference type="HAMAP" id="MF_01129">
    <property type="entry name" value="PPase_energized_pump"/>
    <property type="match status" value="1"/>
</dbReference>
<dbReference type="OrthoDB" id="9808652at2"/>
<keyword evidence="10" id="KW-0378">Hydrolase</keyword>
<keyword evidence="6 9" id="KW-1133">Transmembrane helix</keyword>
<sequence length="698" mass="74816">MFKILLCTCFAISFIFPLIHAYFYYLSVRKIEVSNDSRVVGGVKLQSMKEIADAIKTAAYAYLKKQYAYVAAVTIIGAILMSFIFNSWVISGFLLGSFLSGLCGVIGMHIAVISNVRTAQEAKKGISNAFNIALKAGKATGFLVGGISMMCVSSCFFMMIYGIDFKFILDLLLGLSFGASIVSVFARLGGGIFTKAADVGADLVGKIEKNIPEDDPRNPAVIADNVGDNVGDCAGTSADLFETYIVGFMAVLYIMKNLFSYDQAGNELILFYPFLVAMTCNLGCYLAITSVAKMKRSPFYSLACILMRSAAFSFAINLLFLHAIRVDFYDSLILSIPFAMGIFATFALVLITNYYTSSNCSPVKSIAKSSESGHAMNIITGLSVSMRSCFGIIVSIVVAIFVSYFFLGLQGVGISVVSMLGMISAIVALDAYGPITDNAGGIAEMSGQDSEVRKRTDELDALGNTTKALTKGYAVGSTALAAIIILYTYIQDVVDMSSLSKDIFRLDNVFVVSGLLIGGALAYWYSSFSMRSVALVGESVVEEVRYQFDNNPGIMTGESKPDYSRTVNMLTVKSINSMFAPIAAVFSVIALFFIACFFIDYNHRFANGFAGMGGLITGVTLVGIMLAISMTNGGGAWDNAKKYIEEGNHGGKGSDAHKAAVTGDTVGDPYKDTAGPALNPMIKMVNIIAILIVKIIFG</sequence>
<evidence type="ECO:0000256" key="7">
    <source>
        <dbReference type="ARBA" id="ARBA00023065"/>
    </source>
</evidence>
<evidence type="ECO:0000256" key="6">
    <source>
        <dbReference type="ARBA" id="ARBA00022989"/>
    </source>
</evidence>
<feature type="transmembrane region" description="Helical" evidence="9">
    <location>
        <begin position="92"/>
        <end position="113"/>
    </location>
</feature>
<feature type="transmembrane region" description="Helical" evidence="9">
    <location>
        <begin position="472"/>
        <end position="490"/>
    </location>
</feature>
<feature type="transmembrane region" description="Helical" evidence="9">
    <location>
        <begin position="578"/>
        <end position="599"/>
    </location>
</feature>
<comment type="cofactor">
    <cofactor evidence="9">
        <name>Mg(2+)</name>
        <dbReference type="ChEBI" id="CHEBI:18420"/>
    </cofactor>
</comment>
<comment type="similarity">
    <text evidence="9">Belongs to the H(+)-translocating pyrophosphatase (TC 3.A.10) family. K(+)-insensitive subfamily.</text>
</comment>
<dbReference type="GO" id="GO:0004427">
    <property type="term" value="F:inorganic diphosphate phosphatase activity"/>
    <property type="evidence" value="ECO:0007669"/>
    <property type="project" value="UniProtKB-UniRule"/>
</dbReference>
<dbReference type="GO" id="GO:0005886">
    <property type="term" value="C:plasma membrane"/>
    <property type="evidence" value="ECO:0007669"/>
    <property type="project" value="UniProtKB-SubCell"/>
</dbReference>
<comment type="subunit">
    <text evidence="9">Homodimer.</text>
</comment>
<keyword evidence="9" id="KW-0375">Hydrogen ion transport</keyword>
<dbReference type="InterPro" id="IPR004131">
    <property type="entry name" value="PPase-energised_H-pump"/>
</dbReference>
<dbReference type="Proteomes" id="UP000325155">
    <property type="component" value="Chromosome"/>
</dbReference>
<dbReference type="KEGG" id="cip:FZC35_01870"/>
<keyword evidence="8 9" id="KW-0472">Membrane</keyword>
<comment type="catalytic activity">
    <reaction evidence="9">
        <text>diphosphate + H2O + H(+)(in) = 2 phosphate + 2 H(+)(out)</text>
        <dbReference type="Rhea" id="RHEA:13973"/>
        <dbReference type="ChEBI" id="CHEBI:15377"/>
        <dbReference type="ChEBI" id="CHEBI:15378"/>
        <dbReference type="ChEBI" id="CHEBI:33019"/>
        <dbReference type="ChEBI" id="CHEBI:43474"/>
        <dbReference type="EC" id="7.1.3.1"/>
    </reaction>
</comment>
<comment type="caution">
    <text evidence="9">Lacks conserved residue(s) required for the propagation of feature annotation.</text>
</comment>
<name>A0A5C0UGF5_9PROT</name>
<dbReference type="EMBL" id="CP043315">
    <property type="protein sequence ID" value="QEK38114.1"/>
    <property type="molecule type" value="Genomic_DNA"/>
</dbReference>
<evidence type="ECO:0000256" key="8">
    <source>
        <dbReference type="ARBA" id="ARBA00023136"/>
    </source>
</evidence>
<dbReference type="PIRSF" id="PIRSF001265">
    <property type="entry name" value="H+-PPase"/>
    <property type="match status" value="1"/>
</dbReference>
<protein>
    <recommendedName>
        <fullName evidence="9">K(+)-insensitive pyrophosphate-energized proton pump</fullName>
        <ecNumber evidence="9">7.1.3.1</ecNumber>
    </recommendedName>
    <alternativeName>
        <fullName evidence="9">Membrane-bound proton-translocating pyrophosphatase</fullName>
    </alternativeName>
    <alternativeName>
        <fullName evidence="9">Pyrophosphate-energized inorganic pyrophosphatase</fullName>
        <shortName evidence="9">H(+)-PPase</shortName>
    </alternativeName>
</protein>
<evidence type="ECO:0000256" key="2">
    <source>
        <dbReference type="ARBA" id="ARBA00022448"/>
    </source>
</evidence>
<dbReference type="GO" id="GO:0009678">
    <property type="term" value="F:diphosphate hydrolysis-driven proton transmembrane transporter activity"/>
    <property type="evidence" value="ECO:0007669"/>
    <property type="project" value="UniProtKB-UniRule"/>
</dbReference>
<evidence type="ECO:0000313" key="10">
    <source>
        <dbReference type="EMBL" id="QEK38114.1"/>
    </source>
</evidence>
<dbReference type="NCBIfam" id="NF001960">
    <property type="entry name" value="PRK00733.3-5"/>
    <property type="match status" value="1"/>
</dbReference>
<feature type="transmembrane region" description="Helical" evidence="9">
    <location>
        <begin position="384"/>
        <end position="407"/>
    </location>
</feature>
<dbReference type="GO" id="GO:0012505">
    <property type="term" value="C:endomembrane system"/>
    <property type="evidence" value="ECO:0007669"/>
    <property type="project" value="UniProtKB-SubCell"/>
</dbReference>
<feature type="transmembrane region" description="Helical" evidence="9">
    <location>
        <begin position="268"/>
        <end position="288"/>
    </location>
</feature>
<dbReference type="AlphaFoldDB" id="A0A5C0UGF5"/>
<feature type="site" description="Determinant of potassium independence" evidence="9">
    <location>
        <position position="467"/>
    </location>
</feature>
<evidence type="ECO:0000256" key="5">
    <source>
        <dbReference type="ARBA" id="ARBA00022967"/>
    </source>
</evidence>
<dbReference type="Pfam" id="PF03030">
    <property type="entry name" value="H_PPase"/>
    <property type="match status" value="1"/>
</dbReference>
<evidence type="ECO:0000256" key="1">
    <source>
        <dbReference type="ARBA" id="ARBA00004127"/>
    </source>
</evidence>
<feature type="transmembrane region" description="Helical" evidence="9">
    <location>
        <begin position="167"/>
        <end position="186"/>
    </location>
</feature>
<feature type="transmembrane region" description="Helical" evidence="9">
    <location>
        <begin position="332"/>
        <end position="355"/>
    </location>
</feature>
<evidence type="ECO:0000256" key="9">
    <source>
        <dbReference type="HAMAP-Rule" id="MF_01129"/>
    </source>
</evidence>
<keyword evidence="5 9" id="KW-1278">Translocase</keyword>
<keyword evidence="4 9" id="KW-0460">Magnesium</keyword>
<comment type="subcellular location">
    <subcellularLocation>
        <location evidence="9">Cell membrane</location>
        <topology evidence="9">Multi-pass membrane protein</topology>
    </subcellularLocation>
    <subcellularLocation>
        <location evidence="1">Endomembrane system</location>
        <topology evidence="1">Multi-pass membrane protein</topology>
    </subcellularLocation>
</comment>
<feature type="transmembrane region" description="Helical" evidence="9">
    <location>
        <begin position="502"/>
        <end position="525"/>
    </location>
</feature>
<accession>A0A5C0UGF5</accession>